<evidence type="ECO:0000313" key="3">
    <source>
        <dbReference type="Proteomes" id="UP000016930"/>
    </source>
</evidence>
<accession>M2R0Z5</accession>
<dbReference type="EMBL" id="KB445795">
    <property type="protein sequence ID" value="EMD38190.1"/>
    <property type="molecule type" value="Genomic_DNA"/>
</dbReference>
<sequence length="456" mass="50548">MARNQYTNLFGRSFRTPWPSNRFLSLSPVRIANKAELKEKLQLLANSKKSKTGERRDRSKANTQYSLSGDQKTLIGASRATFEHQRVLIRILRNELGDPYLFSLQLSPWLPDIRVMSLAFNTWSADMRVLEERVRDPMILDASWTEFVLPSPTTDLSVMKARHIVLEENRLLSNRGSKRLAFVNGETETLNRATLVSQMQQLFALPLDARAAPVILLVHGDKETRGILNALGVDTSRWSSCIYDMLYGSNEPNHSSRRDVRSSRSQSPRARGSGGARPRSPSRPVNGYPPVYIVDVRNMYMTMKGRLARDDTVIANARDLCIEDAALADDTSQGGGPSSNGWCAGIESRLLGFMWYRMARGPAIDEQHKLRWNPKESLPTTSNTDPGSTSTADAPPEAATGADDSDFDPNDLPAAAPTRPTVVSTTQSSASRGDVYVMDPEGGTMTTTMSFDRCAE</sequence>
<dbReference type="STRING" id="914234.M2R0Z5"/>
<organism evidence="2 3">
    <name type="scientific">Ceriporiopsis subvermispora (strain B)</name>
    <name type="common">White-rot fungus</name>
    <name type="synonym">Gelatoporia subvermispora</name>
    <dbReference type="NCBI Taxonomy" id="914234"/>
    <lineage>
        <taxon>Eukaryota</taxon>
        <taxon>Fungi</taxon>
        <taxon>Dikarya</taxon>
        <taxon>Basidiomycota</taxon>
        <taxon>Agaricomycotina</taxon>
        <taxon>Agaricomycetes</taxon>
        <taxon>Polyporales</taxon>
        <taxon>Gelatoporiaceae</taxon>
        <taxon>Gelatoporia</taxon>
    </lineage>
</organism>
<feature type="compositionally biased region" description="Polar residues" evidence="1">
    <location>
        <begin position="378"/>
        <end position="392"/>
    </location>
</feature>
<reference evidence="2 3" key="1">
    <citation type="journal article" date="2012" name="Proc. Natl. Acad. Sci. U.S.A.">
        <title>Comparative genomics of Ceriporiopsis subvermispora and Phanerochaete chrysosporium provide insight into selective ligninolysis.</title>
        <authorList>
            <person name="Fernandez-Fueyo E."/>
            <person name="Ruiz-Duenas F.J."/>
            <person name="Ferreira P."/>
            <person name="Floudas D."/>
            <person name="Hibbett D.S."/>
            <person name="Canessa P."/>
            <person name="Larrondo L.F."/>
            <person name="James T.Y."/>
            <person name="Seelenfreund D."/>
            <person name="Lobos S."/>
            <person name="Polanco R."/>
            <person name="Tello M."/>
            <person name="Honda Y."/>
            <person name="Watanabe T."/>
            <person name="Watanabe T."/>
            <person name="Ryu J.S."/>
            <person name="Kubicek C.P."/>
            <person name="Schmoll M."/>
            <person name="Gaskell J."/>
            <person name="Hammel K.E."/>
            <person name="St John F.J."/>
            <person name="Vanden Wymelenberg A."/>
            <person name="Sabat G."/>
            <person name="Splinter BonDurant S."/>
            <person name="Syed K."/>
            <person name="Yadav J.S."/>
            <person name="Doddapaneni H."/>
            <person name="Subramanian V."/>
            <person name="Lavin J.L."/>
            <person name="Oguiza J.A."/>
            <person name="Perez G."/>
            <person name="Pisabarro A.G."/>
            <person name="Ramirez L."/>
            <person name="Santoyo F."/>
            <person name="Master E."/>
            <person name="Coutinho P.M."/>
            <person name="Henrissat B."/>
            <person name="Lombard V."/>
            <person name="Magnuson J.K."/>
            <person name="Kuees U."/>
            <person name="Hori C."/>
            <person name="Igarashi K."/>
            <person name="Samejima M."/>
            <person name="Held B.W."/>
            <person name="Barry K.W."/>
            <person name="LaButti K.M."/>
            <person name="Lapidus A."/>
            <person name="Lindquist E.A."/>
            <person name="Lucas S.M."/>
            <person name="Riley R."/>
            <person name="Salamov A.A."/>
            <person name="Hoffmeister D."/>
            <person name="Schwenk D."/>
            <person name="Hadar Y."/>
            <person name="Yarden O."/>
            <person name="de Vries R.P."/>
            <person name="Wiebenga A."/>
            <person name="Stenlid J."/>
            <person name="Eastwood D."/>
            <person name="Grigoriev I.V."/>
            <person name="Berka R.M."/>
            <person name="Blanchette R.A."/>
            <person name="Kersten P."/>
            <person name="Martinez A.T."/>
            <person name="Vicuna R."/>
            <person name="Cullen D."/>
        </authorList>
    </citation>
    <scope>NUCLEOTIDE SEQUENCE [LARGE SCALE GENOMIC DNA]</scope>
    <source>
        <strain evidence="2 3">B</strain>
    </source>
</reference>
<feature type="compositionally biased region" description="Basic and acidic residues" evidence="1">
    <location>
        <begin position="51"/>
        <end position="60"/>
    </location>
</feature>
<feature type="region of interest" description="Disordered" evidence="1">
    <location>
        <begin position="46"/>
        <end position="65"/>
    </location>
</feature>
<feature type="compositionally biased region" description="Polar residues" evidence="1">
    <location>
        <begin position="421"/>
        <end position="431"/>
    </location>
</feature>
<evidence type="ECO:0000256" key="1">
    <source>
        <dbReference type="SAM" id="MobiDB-lite"/>
    </source>
</evidence>
<feature type="compositionally biased region" description="Low complexity" evidence="1">
    <location>
        <begin position="263"/>
        <end position="284"/>
    </location>
</feature>
<feature type="region of interest" description="Disordered" evidence="1">
    <location>
        <begin position="367"/>
        <end position="456"/>
    </location>
</feature>
<dbReference type="Proteomes" id="UP000016930">
    <property type="component" value="Unassembled WGS sequence"/>
</dbReference>
<feature type="region of interest" description="Disordered" evidence="1">
    <location>
        <begin position="253"/>
        <end position="287"/>
    </location>
</feature>
<protein>
    <submittedName>
        <fullName evidence="2">Uncharacterized protein</fullName>
    </submittedName>
</protein>
<name>M2R0Z5_CERS8</name>
<keyword evidence="3" id="KW-1185">Reference proteome</keyword>
<dbReference type="OrthoDB" id="3235609at2759"/>
<proteinExistence type="predicted"/>
<dbReference type="AlphaFoldDB" id="M2R0Z5"/>
<dbReference type="HOGENOM" id="CLU_040086_0_0_1"/>
<evidence type="ECO:0000313" key="2">
    <source>
        <dbReference type="EMBL" id="EMD38190.1"/>
    </source>
</evidence>
<gene>
    <name evidence="2" type="ORF">CERSUDRAFT_64456</name>
</gene>